<feature type="binding site" evidence="6">
    <location>
        <position position="67"/>
    </location>
    <ligand>
        <name>NAD(+)</name>
        <dbReference type="ChEBI" id="CHEBI:57540"/>
    </ligand>
</feature>
<evidence type="ECO:0000256" key="4">
    <source>
        <dbReference type="ARBA" id="ARBA00023002"/>
    </source>
</evidence>
<dbReference type="NCBIfam" id="TIGR01771">
    <property type="entry name" value="L-LDH-NAD"/>
    <property type="match status" value="1"/>
</dbReference>
<dbReference type="InterPro" id="IPR022383">
    <property type="entry name" value="Lactate/malate_DH_C"/>
</dbReference>
<dbReference type="PIRSF" id="PIRSF000102">
    <property type="entry name" value="Lac_mal_DH"/>
    <property type="match status" value="1"/>
</dbReference>
<organism evidence="11 12">
    <name type="scientific">Vagococcus entomophilus</name>
    <dbReference type="NCBI Taxonomy" id="1160095"/>
    <lineage>
        <taxon>Bacteria</taxon>
        <taxon>Bacillati</taxon>
        <taxon>Bacillota</taxon>
        <taxon>Bacilli</taxon>
        <taxon>Lactobacillales</taxon>
        <taxon>Enterococcaceae</taxon>
        <taxon>Vagococcus</taxon>
    </lineage>
</organism>
<proteinExistence type="inferred from homology"/>
<feature type="binding site" evidence="6">
    <location>
        <position position="230"/>
    </location>
    <ligand>
        <name>substrate</name>
    </ligand>
</feature>
<evidence type="ECO:0000256" key="7">
    <source>
        <dbReference type="PIRSR" id="PIRSR000102-1"/>
    </source>
</evidence>
<feature type="modified residue" description="Phosphotyrosine" evidence="6">
    <location>
        <position position="221"/>
    </location>
</feature>
<dbReference type="UniPathway" id="UPA00554">
    <property type="reaction ID" value="UER00611"/>
</dbReference>
<dbReference type="EC" id="1.1.1.27" evidence="3 6"/>
<feature type="binding site" evidence="6">
    <location>
        <begin position="150"/>
        <end position="153"/>
    </location>
    <ligand>
        <name>substrate</name>
    </ligand>
</feature>
<dbReference type="EMBL" id="NGJZ01000001">
    <property type="protein sequence ID" value="RSU08614.1"/>
    <property type="molecule type" value="Genomic_DNA"/>
</dbReference>
<feature type="domain" description="Lactate/malate dehydrogenase N-terminal" evidence="9">
    <location>
        <begin position="6"/>
        <end position="143"/>
    </location>
</feature>
<comment type="function">
    <text evidence="6">Catalyzes the conversion of lactate to pyruvate.</text>
</comment>
<dbReference type="GO" id="GO:0006096">
    <property type="term" value="P:glycolytic process"/>
    <property type="evidence" value="ECO:0007669"/>
    <property type="project" value="UniProtKB-UniRule"/>
</dbReference>
<keyword evidence="5 6" id="KW-0520">NAD</keyword>
<feature type="binding site" evidence="6">
    <location>
        <position position="15"/>
    </location>
    <ligand>
        <name>NAD(+)</name>
        <dbReference type="ChEBI" id="CHEBI:57540"/>
    </ligand>
</feature>
<sequence>MIKTRKIGIIGTGHVGSHVAFSLATQGEVDELILIDKDQNKAIAQALDLMDATSYYPHHLLAKAGTYSDLKEADILVISAGPLPDMFQDRLDTLNDTITVLKEILPQIKTSGFSGIILSISNPADVVATYIQKFLNYPKNKILSTGCVLDSARLQSRLSQTLDVNRKSLIAYCMGEHGSSAMVSWSNVFVGALPLADFLRLRNLSSFDTDQLLSETKEGGYLVLRGKGSTEFGIAASLVEIVRCIFHNEHKILPASVYLDGEYQQSGIFASVPSIIGKNGVEQILEIKLTQQEQEAFTHSCSVIKQNYEKALIL</sequence>
<evidence type="ECO:0000256" key="8">
    <source>
        <dbReference type="PIRSR" id="PIRSR000102-3"/>
    </source>
</evidence>
<feature type="binding site" evidence="6">
    <location>
        <position position="41"/>
    </location>
    <ligand>
        <name>NAD(+)</name>
        <dbReference type="ChEBI" id="CHEBI:57540"/>
    </ligand>
</feature>
<comment type="similarity">
    <text evidence="2 6">Belongs to the LDH/MDH superfamily. LDH family.</text>
</comment>
<evidence type="ECO:0000256" key="2">
    <source>
        <dbReference type="ARBA" id="ARBA00006054"/>
    </source>
</evidence>
<feature type="active site" description="Proton acceptor" evidence="6 7">
    <location>
        <position position="177"/>
    </location>
</feature>
<evidence type="ECO:0000313" key="11">
    <source>
        <dbReference type="EMBL" id="RSU08614.1"/>
    </source>
</evidence>
<keyword evidence="4 6" id="KW-0560">Oxidoreductase</keyword>
<feature type="binding site" evidence="6">
    <location>
        <begin position="122"/>
        <end position="125"/>
    </location>
    <ligand>
        <name>substrate</name>
    </ligand>
</feature>
<feature type="binding site" evidence="6 8">
    <location>
        <begin position="120"/>
        <end position="122"/>
    </location>
    <ligand>
        <name>NAD(+)</name>
        <dbReference type="ChEBI" id="CHEBI:57540"/>
    </ligand>
</feature>
<protein>
    <recommendedName>
        <fullName evidence="3 6">L-lactate dehydrogenase</fullName>
        <shortName evidence="6">L-LDH</shortName>
        <ecNumber evidence="3 6">1.1.1.27</ecNumber>
    </recommendedName>
</protein>
<dbReference type="RefSeq" id="WP_126823379.1">
    <property type="nucleotide sequence ID" value="NZ_JBHLWU010000001.1"/>
</dbReference>
<dbReference type="PANTHER" id="PTHR43128">
    <property type="entry name" value="L-2-HYDROXYCARBOXYLATE DEHYDROGENASE (NAD(P)(+))"/>
    <property type="match status" value="1"/>
</dbReference>
<name>A0A430AKX5_9ENTE</name>
<keyword evidence="6" id="KW-0963">Cytoplasm</keyword>
<feature type="domain" description="Lactate/malate dehydrogenase C-terminal" evidence="10">
    <location>
        <begin position="149"/>
        <end position="311"/>
    </location>
</feature>
<feature type="binding site" evidence="6 8">
    <location>
        <position position="36"/>
    </location>
    <ligand>
        <name>NAD(+)</name>
        <dbReference type="ChEBI" id="CHEBI:57540"/>
    </ligand>
</feature>
<dbReference type="Pfam" id="PF02866">
    <property type="entry name" value="Ldh_1_C"/>
    <property type="match status" value="1"/>
</dbReference>
<accession>A0A430AKX5</accession>
<reference evidence="11 12" key="1">
    <citation type="submission" date="2017-05" db="EMBL/GenBank/DDBJ databases">
        <title>Vagococcus spp. assemblies.</title>
        <authorList>
            <person name="Gulvik C.A."/>
        </authorList>
    </citation>
    <scope>NUCLEOTIDE SEQUENCE [LARGE SCALE GENOMIC DNA]</scope>
    <source>
        <strain evidence="11 12">DSM 24756</strain>
    </source>
</reference>
<evidence type="ECO:0000256" key="5">
    <source>
        <dbReference type="ARBA" id="ARBA00023027"/>
    </source>
</evidence>
<evidence type="ECO:0000256" key="3">
    <source>
        <dbReference type="ARBA" id="ARBA00012967"/>
    </source>
</evidence>
<comment type="subunit">
    <text evidence="6">Homotetramer.</text>
</comment>
<keyword evidence="12" id="KW-1185">Reference proteome</keyword>
<evidence type="ECO:0000256" key="6">
    <source>
        <dbReference type="HAMAP-Rule" id="MF_00488"/>
    </source>
</evidence>
<dbReference type="InterPro" id="IPR001236">
    <property type="entry name" value="Lactate/malate_DH_N"/>
</dbReference>
<dbReference type="InterPro" id="IPR036291">
    <property type="entry name" value="NAD(P)-bd_dom_sf"/>
</dbReference>
<dbReference type="GO" id="GO:0004459">
    <property type="term" value="F:L-lactate dehydrogenase (NAD+) activity"/>
    <property type="evidence" value="ECO:0007669"/>
    <property type="project" value="UniProtKB-UniRule"/>
</dbReference>
<comment type="pathway">
    <text evidence="1 6">Fermentation; pyruvate fermentation to lactate; (S)-lactate from pyruvate: step 1/1.</text>
</comment>
<dbReference type="GO" id="GO:0005737">
    <property type="term" value="C:cytoplasm"/>
    <property type="evidence" value="ECO:0007669"/>
    <property type="project" value="UniProtKB-SubCell"/>
</dbReference>
<comment type="subcellular location">
    <subcellularLocation>
        <location evidence="6">Cytoplasm</location>
    </subcellularLocation>
</comment>
<dbReference type="InterPro" id="IPR001557">
    <property type="entry name" value="L-lactate/malate_DH"/>
</dbReference>
<dbReference type="Pfam" id="PF00056">
    <property type="entry name" value="Ldh_1_N"/>
    <property type="match status" value="1"/>
</dbReference>
<dbReference type="GO" id="GO:0006089">
    <property type="term" value="P:lactate metabolic process"/>
    <property type="evidence" value="ECO:0007669"/>
    <property type="project" value="TreeGrafter"/>
</dbReference>
<comment type="caution">
    <text evidence="6">Lacks conserved residue(s) required for the propagation of feature annotation.</text>
</comment>
<keyword evidence="6" id="KW-0597">Phosphoprotein</keyword>
<comment type="caution">
    <text evidence="11">The sequence shown here is derived from an EMBL/GenBank/DDBJ whole genome shotgun (WGS) entry which is preliminary data.</text>
</comment>
<feature type="binding site" evidence="6">
    <location>
        <position position="145"/>
    </location>
    <ligand>
        <name>NAD(+)</name>
        <dbReference type="ChEBI" id="CHEBI:57540"/>
    </ligand>
</feature>
<evidence type="ECO:0000256" key="1">
    <source>
        <dbReference type="ARBA" id="ARBA00004843"/>
    </source>
</evidence>
<dbReference type="PANTHER" id="PTHR43128:SF31">
    <property type="entry name" value="L-LACTATE DEHYDROGENASE"/>
    <property type="match status" value="1"/>
</dbReference>
<dbReference type="CDD" id="cd05291">
    <property type="entry name" value="HicDH_like"/>
    <property type="match status" value="1"/>
</dbReference>
<dbReference type="InterPro" id="IPR011304">
    <property type="entry name" value="L-lactate_DH"/>
</dbReference>
<dbReference type="AlphaFoldDB" id="A0A430AKX5"/>
<evidence type="ECO:0000313" key="12">
    <source>
        <dbReference type="Proteomes" id="UP000288669"/>
    </source>
</evidence>
<dbReference type="PRINTS" id="PR00086">
    <property type="entry name" value="LLDHDRGNASE"/>
</dbReference>
<dbReference type="SUPFAM" id="SSF51735">
    <property type="entry name" value="NAD(P)-binding Rossmann-fold domains"/>
    <property type="match status" value="1"/>
</dbReference>
<evidence type="ECO:0000259" key="9">
    <source>
        <dbReference type="Pfam" id="PF00056"/>
    </source>
</evidence>
<evidence type="ECO:0000259" key="10">
    <source>
        <dbReference type="Pfam" id="PF02866"/>
    </source>
</evidence>
<dbReference type="Proteomes" id="UP000288669">
    <property type="component" value="Unassembled WGS sequence"/>
</dbReference>
<feature type="binding site" evidence="6">
    <location>
        <position position="90"/>
    </location>
    <ligand>
        <name>substrate</name>
    </ligand>
</feature>
<dbReference type="Gene3D" id="3.40.50.720">
    <property type="entry name" value="NAD(P)-binding Rossmann-like Domain"/>
    <property type="match status" value="1"/>
</dbReference>
<dbReference type="InterPro" id="IPR015955">
    <property type="entry name" value="Lactate_DH/Glyco_Ohase_4_C"/>
</dbReference>
<feature type="binding site" evidence="8">
    <location>
        <begin position="11"/>
        <end position="16"/>
    </location>
    <ligand>
        <name>NAD(+)</name>
        <dbReference type="ChEBI" id="CHEBI:57540"/>
    </ligand>
</feature>
<dbReference type="HAMAP" id="MF_00488">
    <property type="entry name" value="Lactate_dehydrog"/>
    <property type="match status" value="1"/>
</dbReference>
<gene>
    <name evidence="6" type="primary">ldh</name>
    <name evidence="11" type="ORF">CBF30_05140</name>
</gene>
<dbReference type="SUPFAM" id="SSF56327">
    <property type="entry name" value="LDH C-terminal domain-like"/>
    <property type="match status" value="1"/>
</dbReference>
<dbReference type="OrthoDB" id="9802969at2"/>
<dbReference type="Gene3D" id="3.90.110.10">
    <property type="entry name" value="Lactate dehydrogenase/glycoside hydrolase, family 4, C-terminal"/>
    <property type="match status" value="1"/>
</dbReference>
<comment type="catalytic activity">
    <reaction evidence="6">
        <text>(S)-lactate + NAD(+) = pyruvate + NADH + H(+)</text>
        <dbReference type="Rhea" id="RHEA:23444"/>
        <dbReference type="ChEBI" id="CHEBI:15361"/>
        <dbReference type="ChEBI" id="CHEBI:15378"/>
        <dbReference type="ChEBI" id="CHEBI:16651"/>
        <dbReference type="ChEBI" id="CHEBI:57540"/>
        <dbReference type="ChEBI" id="CHEBI:57945"/>
        <dbReference type="EC" id="1.1.1.27"/>
    </reaction>
</comment>